<dbReference type="OrthoDB" id="3671040at2"/>
<comment type="caution">
    <text evidence="7">The sequence shown here is derived from an EMBL/GenBank/DDBJ whole genome shotgun (WGS) entry which is preliminary data.</text>
</comment>
<dbReference type="CDD" id="cd05931">
    <property type="entry name" value="FAAL"/>
    <property type="match status" value="1"/>
</dbReference>
<comment type="similarity">
    <text evidence="1">Belongs to the ATP-dependent AMP-binding enzyme family.</text>
</comment>
<evidence type="ECO:0000256" key="3">
    <source>
        <dbReference type="ARBA" id="ARBA00022832"/>
    </source>
</evidence>
<dbReference type="GO" id="GO:0070566">
    <property type="term" value="F:adenylyltransferase activity"/>
    <property type="evidence" value="ECO:0007669"/>
    <property type="project" value="TreeGrafter"/>
</dbReference>
<dbReference type="GO" id="GO:0016874">
    <property type="term" value="F:ligase activity"/>
    <property type="evidence" value="ECO:0007669"/>
    <property type="project" value="UniProtKB-KW"/>
</dbReference>
<dbReference type="GO" id="GO:0005886">
    <property type="term" value="C:plasma membrane"/>
    <property type="evidence" value="ECO:0007669"/>
    <property type="project" value="TreeGrafter"/>
</dbReference>
<dbReference type="InterPro" id="IPR040097">
    <property type="entry name" value="FAAL/FAAC"/>
</dbReference>
<dbReference type="Pfam" id="PF00501">
    <property type="entry name" value="AMP-binding"/>
    <property type="match status" value="1"/>
</dbReference>
<feature type="domain" description="AMP-binding enzyme C-terminal" evidence="6">
    <location>
        <begin position="466"/>
        <end position="583"/>
    </location>
</feature>
<accession>A0A543CQ55</accession>
<dbReference type="SUPFAM" id="SSF56801">
    <property type="entry name" value="Acetyl-CoA synthetase-like"/>
    <property type="match status" value="1"/>
</dbReference>
<evidence type="ECO:0000313" key="8">
    <source>
        <dbReference type="Proteomes" id="UP000316096"/>
    </source>
</evidence>
<dbReference type="Gene3D" id="3.30.300.30">
    <property type="match status" value="1"/>
</dbReference>
<keyword evidence="3" id="KW-0276">Fatty acid metabolism</keyword>
<keyword evidence="4" id="KW-0443">Lipid metabolism</keyword>
<feature type="domain" description="AMP-dependent synthetase/ligase" evidence="5">
    <location>
        <begin position="21"/>
        <end position="418"/>
    </location>
</feature>
<dbReference type="EMBL" id="VFOZ01000001">
    <property type="protein sequence ID" value="TQL99067.1"/>
    <property type="molecule type" value="Genomic_DNA"/>
</dbReference>
<dbReference type="Pfam" id="PF23024">
    <property type="entry name" value="AMP-dom_DIP2-like"/>
    <property type="match status" value="1"/>
</dbReference>
<dbReference type="InterPro" id="IPR045851">
    <property type="entry name" value="AMP-bd_C_sf"/>
</dbReference>
<dbReference type="AlphaFoldDB" id="A0A543CQ55"/>
<organism evidence="7 8">
    <name type="scientific">Actinoallomurus bryophytorum</name>
    <dbReference type="NCBI Taxonomy" id="1490222"/>
    <lineage>
        <taxon>Bacteria</taxon>
        <taxon>Bacillati</taxon>
        <taxon>Actinomycetota</taxon>
        <taxon>Actinomycetes</taxon>
        <taxon>Streptosporangiales</taxon>
        <taxon>Thermomonosporaceae</taxon>
        <taxon>Actinoallomurus</taxon>
    </lineage>
</organism>
<sequence length="584" mass="63466">MALEDRCGEFSDGETLIERVTRWAERKPDTPAYTFVDYGTVREGRSTTLTWSEVHRRACWTAARLRRSANPGDRVALLLPSGLDYLTTMLGAFYARVIAVPLFSPELPGQHERLIRAYTDADPAIVVTVTEALPAVQAFLDGAPPPRDLVTADTIEPTDWEPEPVPPDELAYLQYTSGSTRDPAGVQISHRNITVNARQLWAHFGVGARRPVAIVSWLPLFHDMGLVATLAAPIVHGVQARFTDPMSFIRNPSRWLAMISVHRNEEVFTAAPNFAYEYSLGRSAAAEGLDLRGLRWCLNGAEPVRESTLHRFSTTFAAAGLRPEASTPCYGLAEATVFVTAAHGDTPPKVITVDPQRLSEGVLRLAASGDERVAGLVSCGTPTGQYVAVVDPDSCCELPDDRVGEIWVRGPNVARGYWRKPEHSSATFGGWLSGPATGVPAGPWLRTGDLGAVHEGELYVTGRLKDLIIVDGRNHFPQDIEVTVQEAHPAIRPDHVAAFSIPGPDTEHLVVVAERSRRAQTGGADAPDPDEVRRVIRTAVAAVHDVPLHDLVLVRPGGVPRTSSGKVARSACRERYLSGDLPMA</sequence>
<dbReference type="InterPro" id="IPR025110">
    <property type="entry name" value="AMP-bd_C"/>
</dbReference>
<dbReference type="FunFam" id="3.40.50.12780:FF:000013">
    <property type="entry name" value="Long-chain-fatty-acid--AMP ligase FadD32"/>
    <property type="match status" value="1"/>
</dbReference>
<keyword evidence="2 7" id="KW-0436">Ligase</keyword>
<evidence type="ECO:0000256" key="4">
    <source>
        <dbReference type="ARBA" id="ARBA00023098"/>
    </source>
</evidence>
<dbReference type="GO" id="GO:0071766">
    <property type="term" value="P:Actinobacterium-type cell wall biogenesis"/>
    <property type="evidence" value="ECO:0007669"/>
    <property type="project" value="UniProtKB-ARBA"/>
</dbReference>
<dbReference type="InterPro" id="IPR042099">
    <property type="entry name" value="ANL_N_sf"/>
</dbReference>
<evidence type="ECO:0000256" key="2">
    <source>
        <dbReference type="ARBA" id="ARBA00022598"/>
    </source>
</evidence>
<dbReference type="Proteomes" id="UP000316096">
    <property type="component" value="Unassembled WGS sequence"/>
</dbReference>
<dbReference type="PANTHER" id="PTHR22754">
    <property type="entry name" value="DISCO-INTERACTING PROTEIN 2 DIP2 -RELATED"/>
    <property type="match status" value="1"/>
</dbReference>
<keyword evidence="8" id="KW-1185">Reference proteome</keyword>
<dbReference type="InterPro" id="IPR000873">
    <property type="entry name" value="AMP-dep_synth/lig_dom"/>
</dbReference>
<dbReference type="RefSeq" id="WP_141957594.1">
    <property type="nucleotide sequence ID" value="NZ_VFOZ01000001.1"/>
</dbReference>
<evidence type="ECO:0000256" key="1">
    <source>
        <dbReference type="ARBA" id="ARBA00006432"/>
    </source>
</evidence>
<name>A0A543CQ55_9ACTN</name>
<proteinExistence type="inferred from homology"/>
<protein>
    <submittedName>
        <fullName evidence="7">Long chain fatty acid CoA FadD26/fatty acid CoA ligase FadD32</fullName>
    </submittedName>
</protein>
<evidence type="ECO:0000313" key="7">
    <source>
        <dbReference type="EMBL" id="TQL99067.1"/>
    </source>
</evidence>
<dbReference type="Gene3D" id="3.40.50.12780">
    <property type="entry name" value="N-terminal domain of ligase-like"/>
    <property type="match status" value="1"/>
</dbReference>
<dbReference type="GO" id="GO:0006633">
    <property type="term" value="P:fatty acid biosynthetic process"/>
    <property type="evidence" value="ECO:0007669"/>
    <property type="project" value="TreeGrafter"/>
</dbReference>
<evidence type="ECO:0000259" key="5">
    <source>
        <dbReference type="Pfam" id="PF00501"/>
    </source>
</evidence>
<dbReference type="PANTHER" id="PTHR22754:SF32">
    <property type="entry name" value="DISCO-INTERACTING PROTEIN 2"/>
    <property type="match status" value="1"/>
</dbReference>
<reference evidence="7 8" key="1">
    <citation type="submission" date="2019-06" db="EMBL/GenBank/DDBJ databases">
        <title>Sequencing the genomes of 1000 actinobacteria strains.</title>
        <authorList>
            <person name="Klenk H.-P."/>
        </authorList>
    </citation>
    <scope>NUCLEOTIDE SEQUENCE [LARGE SCALE GENOMIC DNA]</scope>
    <source>
        <strain evidence="7 8">DSM 102200</strain>
    </source>
</reference>
<evidence type="ECO:0000259" key="6">
    <source>
        <dbReference type="Pfam" id="PF23024"/>
    </source>
</evidence>
<gene>
    <name evidence="7" type="ORF">FB559_4722</name>
</gene>